<comment type="caution">
    <text evidence="1">The sequence shown here is derived from an EMBL/GenBank/DDBJ whole genome shotgun (WGS) entry which is preliminary data.</text>
</comment>
<dbReference type="Proteomes" id="UP000485058">
    <property type="component" value="Unassembled WGS sequence"/>
</dbReference>
<evidence type="ECO:0000313" key="1">
    <source>
        <dbReference type="EMBL" id="GFH23430.1"/>
    </source>
</evidence>
<dbReference type="AlphaFoldDB" id="A0A699ZQI0"/>
<accession>A0A699ZQI0</accession>
<gene>
    <name evidence="1" type="ORF">HaLaN_21041</name>
</gene>
<evidence type="ECO:0000313" key="2">
    <source>
        <dbReference type="Proteomes" id="UP000485058"/>
    </source>
</evidence>
<feature type="non-terminal residue" evidence="1">
    <location>
        <position position="73"/>
    </location>
</feature>
<reference evidence="1 2" key="1">
    <citation type="submission" date="2020-02" db="EMBL/GenBank/DDBJ databases">
        <title>Draft genome sequence of Haematococcus lacustris strain NIES-144.</title>
        <authorList>
            <person name="Morimoto D."/>
            <person name="Nakagawa S."/>
            <person name="Yoshida T."/>
            <person name="Sawayama S."/>
        </authorList>
    </citation>
    <scope>NUCLEOTIDE SEQUENCE [LARGE SCALE GENOMIC DNA]</scope>
    <source>
        <strain evidence="1 2">NIES-144</strain>
    </source>
</reference>
<protein>
    <submittedName>
        <fullName evidence="1">Uncharacterized protein</fullName>
    </submittedName>
</protein>
<organism evidence="1 2">
    <name type="scientific">Haematococcus lacustris</name>
    <name type="common">Green alga</name>
    <name type="synonym">Haematococcus pluvialis</name>
    <dbReference type="NCBI Taxonomy" id="44745"/>
    <lineage>
        <taxon>Eukaryota</taxon>
        <taxon>Viridiplantae</taxon>
        <taxon>Chlorophyta</taxon>
        <taxon>core chlorophytes</taxon>
        <taxon>Chlorophyceae</taxon>
        <taxon>CS clade</taxon>
        <taxon>Chlamydomonadales</taxon>
        <taxon>Haematococcaceae</taxon>
        <taxon>Haematococcus</taxon>
    </lineage>
</organism>
<feature type="non-terminal residue" evidence="1">
    <location>
        <position position="1"/>
    </location>
</feature>
<proteinExistence type="predicted"/>
<name>A0A699ZQI0_HAELA</name>
<sequence>MRVARAGDSVPVDRLSERSLLRPCKQQGIIHVHSKHCKHTIFLPYTRKCYMIKQGGKLLLPHGPGRQLAVHQT</sequence>
<keyword evidence="2" id="KW-1185">Reference proteome</keyword>
<dbReference type="EMBL" id="BLLF01002270">
    <property type="protein sequence ID" value="GFH23430.1"/>
    <property type="molecule type" value="Genomic_DNA"/>
</dbReference>